<dbReference type="AlphaFoldDB" id="A0A9P8WJ78"/>
<protein>
    <submittedName>
        <fullName evidence="2">Uncharacterized protein</fullName>
    </submittedName>
</protein>
<accession>A0A9P8WJ78</accession>
<evidence type="ECO:0000313" key="2">
    <source>
        <dbReference type="EMBL" id="KAH6898350.1"/>
    </source>
</evidence>
<organism evidence="2 3">
    <name type="scientific">Thelonectria olida</name>
    <dbReference type="NCBI Taxonomy" id="1576542"/>
    <lineage>
        <taxon>Eukaryota</taxon>
        <taxon>Fungi</taxon>
        <taxon>Dikarya</taxon>
        <taxon>Ascomycota</taxon>
        <taxon>Pezizomycotina</taxon>
        <taxon>Sordariomycetes</taxon>
        <taxon>Hypocreomycetidae</taxon>
        <taxon>Hypocreales</taxon>
        <taxon>Nectriaceae</taxon>
        <taxon>Thelonectria</taxon>
    </lineage>
</organism>
<feature type="region of interest" description="Disordered" evidence="1">
    <location>
        <begin position="59"/>
        <end position="189"/>
    </location>
</feature>
<comment type="caution">
    <text evidence="2">The sequence shown here is derived from an EMBL/GenBank/DDBJ whole genome shotgun (WGS) entry which is preliminary data.</text>
</comment>
<keyword evidence="3" id="KW-1185">Reference proteome</keyword>
<dbReference type="EMBL" id="JAGPYM010000002">
    <property type="protein sequence ID" value="KAH6898350.1"/>
    <property type="molecule type" value="Genomic_DNA"/>
</dbReference>
<evidence type="ECO:0000256" key="1">
    <source>
        <dbReference type="SAM" id="MobiDB-lite"/>
    </source>
</evidence>
<feature type="compositionally biased region" description="Polar residues" evidence="1">
    <location>
        <begin position="59"/>
        <end position="72"/>
    </location>
</feature>
<dbReference type="OrthoDB" id="4939977at2759"/>
<name>A0A9P8WJ78_9HYPO</name>
<reference evidence="2 3" key="1">
    <citation type="journal article" date="2021" name="Nat. Commun.">
        <title>Genetic determinants of endophytism in the Arabidopsis root mycobiome.</title>
        <authorList>
            <person name="Mesny F."/>
            <person name="Miyauchi S."/>
            <person name="Thiergart T."/>
            <person name="Pickel B."/>
            <person name="Atanasova L."/>
            <person name="Karlsson M."/>
            <person name="Huettel B."/>
            <person name="Barry K.W."/>
            <person name="Haridas S."/>
            <person name="Chen C."/>
            <person name="Bauer D."/>
            <person name="Andreopoulos W."/>
            <person name="Pangilinan J."/>
            <person name="LaButti K."/>
            <person name="Riley R."/>
            <person name="Lipzen A."/>
            <person name="Clum A."/>
            <person name="Drula E."/>
            <person name="Henrissat B."/>
            <person name="Kohler A."/>
            <person name="Grigoriev I.V."/>
            <person name="Martin F.M."/>
            <person name="Hacquard S."/>
        </authorList>
    </citation>
    <scope>NUCLEOTIDE SEQUENCE [LARGE SCALE GENOMIC DNA]</scope>
    <source>
        <strain evidence="2 3">MPI-CAGE-CH-0241</strain>
    </source>
</reference>
<evidence type="ECO:0000313" key="3">
    <source>
        <dbReference type="Proteomes" id="UP000777438"/>
    </source>
</evidence>
<dbReference type="Proteomes" id="UP000777438">
    <property type="component" value="Unassembled WGS sequence"/>
</dbReference>
<sequence>MASRKPNLTLPLPEKEQPDFQLSSTSTTSLRSPRFIENFDAPFSEAIMNASSATLATDTMTFPSTSSSSNDRASFGDESRPQPPFSRNNSGLVSPSPLRQRHSTWESDTKRRAKINDRIREWARKSWGAARGRPDTRSGYFDSNPKHSKSSAALPSSPGDVSPTESEGYGRGAGYARAVATSTTLPKSS</sequence>
<gene>
    <name evidence="2" type="ORF">B0T10DRAFT_105827</name>
</gene>
<feature type="compositionally biased region" description="Basic and acidic residues" evidence="1">
    <location>
        <begin position="103"/>
        <end position="124"/>
    </location>
</feature>
<feature type="region of interest" description="Disordered" evidence="1">
    <location>
        <begin position="1"/>
        <end position="34"/>
    </location>
</feature>
<proteinExistence type="predicted"/>